<dbReference type="NCBIfam" id="NF033446">
    <property type="entry name" value="BREX_PglZ_2"/>
    <property type="match status" value="1"/>
</dbReference>
<dbReference type="Pfam" id="PF25861">
    <property type="entry name" value="PglZ_2nd"/>
    <property type="match status" value="1"/>
</dbReference>
<dbReference type="InterPro" id="IPR058882">
    <property type="entry name" value="PglZ_C"/>
</dbReference>
<feature type="region of interest" description="Disordered" evidence="1">
    <location>
        <begin position="662"/>
        <end position="685"/>
    </location>
</feature>
<evidence type="ECO:0000256" key="1">
    <source>
        <dbReference type="SAM" id="MobiDB-lite"/>
    </source>
</evidence>
<dbReference type="InterPro" id="IPR047992">
    <property type="entry name" value="BREX_PglZ"/>
</dbReference>
<feature type="compositionally biased region" description="Low complexity" evidence="1">
    <location>
        <begin position="665"/>
        <end position="674"/>
    </location>
</feature>
<proteinExistence type="predicted"/>
<gene>
    <name evidence="4" type="primary">pglZ</name>
    <name evidence="4" type="ORF">GCM10009654_41980</name>
</gene>
<dbReference type="Pfam" id="PF25863">
    <property type="entry name" value="PglZ_C"/>
    <property type="match status" value="1"/>
</dbReference>
<dbReference type="EMBL" id="BAAAKV010000038">
    <property type="protein sequence ID" value="GAA1180393.1"/>
    <property type="molecule type" value="Genomic_DNA"/>
</dbReference>
<feature type="region of interest" description="Disordered" evidence="1">
    <location>
        <begin position="800"/>
        <end position="820"/>
    </location>
</feature>
<organism evidence="4 5">
    <name type="scientific">Streptomyces hebeiensis</name>
    <dbReference type="NCBI Taxonomy" id="229486"/>
    <lineage>
        <taxon>Bacteria</taxon>
        <taxon>Bacillati</taxon>
        <taxon>Actinomycetota</taxon>
        <taxon>Actinomycetes</taxon>
        <taxon>Kitasatosporales</taxon>
        <taxon>Streptomycetaceae</taxon>
        <taxon>Streptomyces</taxon>
    </lineage>
</organism>
<dbReference type="Proteomes" id="UP001501371">
    <property type="component" value="Unassembled WGS sequence"/>
</dbReference>
<name>A0ABN1UXZ7_9ACTN</name>
<accession>A0ABN1UXZ7</accession>
<dbReference type="InterPro" id="IPR058881">
    <property type="entry name" value="PglZ_2nd"/>
</dbReference>
<evidence type="ECO:0000259" key="3">
    <source>
        <dbReference type="Pfam" id="PF25863"/>
    </source>
</evidence>
<dbReference type="Pfam" id="PF08665">
    <property type="entry name" value="PglZ"/>
    <property type="match status" value="1"/>
</dbReference>
<comment type="caution">
    <text evidence="4">The sequence shown here is derived from an EMBL/GenBank/DDBJ whole genome shotgun (WGS) entry which is preliminary data.</text>
</comment>
<protein>
    <submittedName>
        <fullName evidence="4">BREX-2 system phosphatase PglZ</fullName>
    </submittedName>
</protein>
<feature type="domain" description="Alkaline phosphatase-like protein PglZ second" evidence="2">
    <location>
        <begin position="187"/>
        <end position="330"/>
    </location>
</feature>
<evidence type="ECO:0000313" key="5">
    <source>
        <dbReference type="Proteomes" id="UP001501371"/>
    </source>
</evidence>
<dbReference type="RefSeq" id="WP_344278861.1">
    <property type="nucleotide sequence ID" value="NZ_BAAAKV010000038.1"/>
</dbReference>
<sequence>MSTPPPQVNRLTIEALLDTYAAGLRDRRLMLVHGRYPDTAPDVFTAKIGGEPRRVHVSDQTSVLGIVDAWQRHRSDRARDADVLVVTTGIGDEQLGWDVRGHAVKRRTLTVEKAEIVKQRFGVRELDSRLYGEPWLLEALLDAEPHEGWPRSGSLLTRDAAVKALVVARLGLDRVVEGESTASLAIDADAMLAWSRTSAGPTRFLELDAVERGKIKEWLGETAGAAVPVLMSLVEDGRGQDAMARGLLAAAMADPATEPDTVFAVGGLFGQVRRPDILAFSDAVAGTLTRWIGEARHNEAAGQRVFSVIDRADRLAEEAGLTRALRGSRFLLTSFTAQLRAVAAALAASPEQAEAALADLREHALAALNADRIAVAEMAVRVARWLSTEEPRVESVASGVRRHLAEWGWVDRALNVLWSGDPVGDVVAGQAYRTLHDTARARRDVLDEQFAQRLAGWTRTAVQQNPGGCLLVENVLTERAARLHSRSTSPLILLIDGMSSAAAVQLGEEAEREGWIEAVPAPPAGRSAQRAAAVSMLPSVTRISRTSLLTGKADTGGQSKETAGFAEFWKQRRADGVLFHKATIGGPSGHRLAEELVSALASTAVVGVVLNTIDDALDHGQQGERTQWRINDITFMRELLAAAKGYGRPVLLVADHGHVLERGARPGPARASGAESSRWRTGSSAEDGEIVLSGPRVLEGGGTIVAPWREDIRYTPRKAGYHGGASLAEVTVPLLVLLPALDVLPKGWEVLPREGATPSWWVQGRVPEETWPEPVTFSAPAPVAKARTARKRAAQAGEGLFTPAEVEREPSTPQPQPAPATLGAQVVASDVYAAQAEYVRRKPDRPVVAAVIDALAEAGETMSPAALAAAVSAGDRVRRNMDGFIATLQRLLNVEGYPVLGLIDSGHTVRLDVHLLRTQFQLEKRRT</sequence>
<keyword evidence="5" id="KW-1185">Reference proteome</keyword>
<reference evidence="4 5" key="1">
    <citation type="journal article" date="2019" name="Int. J. Syst. Evol. Microbiol.">
        <title>The Global Catalogue of Microorganisms (GCM) 10K type strain sequencing project: providing services to taxonomists for standard genome sequencing and annotation.</title>
        <authorList>
            <consortium name="The Broad Institute Genomics Platform"/>
            <consortium name="The Broad Institute Genome Sequencing Center for Infectious Disease"/>
            <person name="Wu L."/>
            <person name="Ma J."/>
        </authorList>
    </citation>
    <scope>NUCLEOTIDE SEQUENCE [LARGE SCALE GENOMIC DNA]</scope>
    <source>
        <strain evidence="4 5">JCM 12696</strain>
    </source>
</reference>
<evidence type="ECO:0000313" key="4">
    <source>
        <dbReference type="EMBL" id="GAA1180393.1"/>
    </source>
</evidence>
<feature type="domain" description="Alkaline phosphatase-like protein PglZ C-terminal" evidence="3">
    <location>
        <begin position="818"/>
        <end position="921"/>
    </location>
</feature>
<evidence type="ECO:0000259" key="2">
    <source>
        <dbReference type="Pfam" id="PF25861"/>
    </source>
</evidence>